<feature type="compositionally biased region" description="Polar residues" evidence="1">
    <location>
        <begin position="83"/>
        <end position="96"/>
    </location>
</feature>
<evidence type="ECO:0000313" key="2">
    <source>
        <dbReference type="EMBL" id="KAG9259035.1"/>
    </source>
</evidence>
<name>A0A9P8CUH9_9HYPO</name>
<evidence type="ECO:0000313" key="3">
    <source>
        <dbReference type="Proteomes" id="UP000887229"/>
    </source>
</evidence>
<dbReference type="RefSeq" id="XP_046122959.1">
    <property type="nucleotide sequence ID" value="XM_046261838.1"/>
</dbReference>
<dbReference type="GeneID" id="70292741"/>
<feature type="compositionally biased region" description="Low complexity" evidence="1">
    <location>
        <begin position="161"/>
        <end position="172"/>
    </location>
</feature>
<feature type="compositionally biased region" description="Low complexity" evidence="1">
    <location>
        <begin position="49"/>
        <end position="69"/>
    </location>
</feature>
<dbReference type="AlphaFoldDB" id="A0A9P8CUH9"/>
<feature type="region of interest" description="Disordered" evidence="1">
    <location>
        <begin position="48"/>
        <end position="328"/>
    </location>
</feature>
<feature type="compositionally biased region" description="Polar residues" evidence="1">
    <location>
        <begin position="183"/>
        <end position="192"/>
    </location>
</feature>
<keyword evidence="3" id="KW-1185">Reference proteome</keyword>
<gene>
    <name evidence="2" type="ORF">F5Z01DRAFT_632116</name>
</gene>
<proteinExistence type="predicted"/>
<feature type="compositionally biased region" description="Basic and acidic residues" evidence="1">
    <location>
        <begin position="195"/>
        <end position="211"/>
    </location>
</feature>
<feature type="compositionally biased region" description="Polar residues" evidence="1">
    <location>
        <begin position="145"/>
        <end position="160"/>
    </location>
</feature>
<accession>A0A9P8CUH9</accession>
<dbReference type="OrthoDB" id="3439480at2759"/>
<dbReference type="EMBL" id="MU251242">
    <property type="protein sequence ID" value="KAG9259035.1"/>
    <property type="molecule type" value="Genomic_DNA"/>
</dbReference>
<protein>
    <submittedName>
        <fullName evidence="2">Uncharacterized protein</fullName>
    </submittedName>
</protein>
<sequence>MCESNQHTWVYPDGRRKKQPLETVYLCPNAHHGRPCAENIIYRHPARPAPSYSTSAPSPSSMSPSSSPATFLLPAQFPPTPNYTPRSGTPNYYSGNDSDRSYHSTNSGSAPRRTRSHRTPRVYINGQEVYSSPSPSRSRNRYVLASSNNSHTPPQPTSRTPYSAPNSPSSPYVFETNSHRRTSSATHHNTQRPVIVHERPHVEFDIREPRRMHTRNPSSSSDEHLSPSSSRQARISRQQSRQERTADRIAQANAQIANRPVVPRASGHHAPEPLSDAMRRMDLKDETRERKRQARREEKEAAQQQTERLRERLSRRTTVQYGDEGWYR</sequence>
<evidence type="ECO:0000256" key="1">
    <source>
        <dbReference type="SAM" id="MobiDB-lite"/>
    </source>
</evidence>
<reference evidence="2" key="1">
    <citation type="journal article" date="2021" name="IMA Fungus">
        <title>Genomic characterization of three marine fungi, including Emericellopsis atlantica sp. nov. with signatures of a generalist lifestyle and marine biomass degradation.</title>
        <authorList>
            <person name="Hagestad O.C."/>
            <person name="Hou L."/>
            <person name="Andersen J.H."/>
            <person name="Hansen E.H."/>
            <person name="Altermark B."/>
            <person name="Li C."/>
            <person name="Kuhnert E."/>
            <person name="Cox R.J."/>
            <person name="Crous P.W."/>
            <person name="Spatafora J.W."/>
            <person name="Lail K."/>
            <person name="Amirebrahimi M."/>
            <person name="Lipzen A."/>
            <person name="Pangilinan J."/>
            <person name="Andreopoulos W."/>
            <person name="Hayes R.D."/>
            <person name="Ng V."/>
            <person name="Grigoriev I.V."/>
            <person name="Jackson S.A."/>
            <person name="Sutton T.D.S."/>
            <person name="Dobson A.D.W."/>
            <person name="Rama T."/>
        </authorList>
    </citation>
    <scope>NUCLEOTIDE SEQUENCE</scope>
    <source>
        <strain evidence="2">TS7</strain>
    </source>
</reference>
<dbReference type="Proteomes" id="UP000887229">
    <property type="component" value="Unassembled WGS sequence"/>
</dbReference>
<comment type="caution">
    <text evidence="2">The sequence shown here is derived from an EMBL/GenBank/DDBJ whole genome shotgun (WGS) entry which is preliminary data.</text>
</comment>
<organism evidence="2 3">
    <name type="scientific">Emericellopsis atlantica</name>
    <dbReference type="NCBI Taxonomy" id="2614577"/>
    <lineage>
        <taxon>Eukaryota</taxon>
        <taxon>Fungi</taxon>
        <taxon>Dikarya</taxon>
        <taxon>Ascomycota</taxon>
        <taxon>Pezizomycotina</taxon>
        <taxon>Sordariomycetes</taxon>
        <taxon>Hypocreomycetidae</taxon>
        <taxon>Hypocreales</taxon>
        <taxon>Bionectriaceae</taxon>
        <taxon>Emericellopsis</taxon>
    </lineage>
</organism>
<feature type="compositionally biased region" description="Basic and acidic residues" evidence="1">
    <location>
        <begin position="277"/>
        <end position="314"/>
    </location>
</feature>
<feature type="compositionally biased region" description="Low complexity" evidence="1">
    <location>
        <begin position="226"/>
        <end position="239"/>
    </location>
</feature>